<evidence type="ECO:0000313" key="9">
    <source>
        <dbReference type="Proteomes" id="UP001332243"/>
    </source>
</evidence>
<evidence type="ECO:0000256" key="4">
    <source>
        <dbReference type="RuleBase" id="RU000639"/>
    </source>
</evidence>
<proteinExistence type="inferred from homology"/>
<comment type="subunit">
    <text evidence="3">Homodimer.</text>
</comment>
<dbReference type="SUPFAM" id="SSF51064">
    <property type="entry name" value="Head domain of nucleotide exchange factor GrpE"/>
    <property type="match status" value="1"/>
</dbReference>
<comment type="similarity">
    <text evidence="1 3 5">Belongs to the GrpE family.</text>
</comment>
<dbReference type="PANTHER" id="PTHR21237">
    <property type="entry name" value="GRPE PROTEIN"/>
    <property type="match status" value="1"/>
</dbReference>
<dbReference type="Gene3D" id="2.30.22.10">
    <property type="entry name" value="Head domain of nucleotide exchange factor GrpE"/>
    <property type="match status" value="1"/>
</dbReference>
<dbReference type="InterPro" id="IPR000740">
    <property type="entry name" value="GrpE"/>
</dbReference>
<evidence type="ECO:0000256" key="3">
    <source>
        <dbReference type="HAMAP-Rule" id="MF_01151"/>
    </source>
</evidence>
<reference evidence="8 9" key="1">
    <citation type="submission" date="2024-01" db="EMBL/GenBank/DDBJ databases">
        <title>Genome insights into Plantactinospora sonchi sp. nov.</title>
        <authorList>
            <person name="Wang L."/>
        </authorList>
    </citation>
    <scope>NUCLEOTIDE SEQUENCE [LARGE SCALE GENOMIC DNA]</scope>
    <source>
        <strain evidence="8 9">NEAU-QY2</strain>
    </source>
</reference>
<evidence type="ECO:0000313" key="8">
    <source>
        <dbReference type="EMBL" id="MEE6258317.1"/>
    </source>
</evidence>
<keyword evidence="2 3" id="KW-0143">Chaperone</keyword>
<name>A0ABU7RPA1_9ACTN</name>
<evidence type="ECO:0000256" key="7">
    <source>
        <dbReference type="SAM" id="MobiDB-lite"/>
    </source>
</evidence>
<evidence type="ECO:0000256" key="5">
    <source>
        <dbReference type="RuleBase" id="RU004478"/>
    </source>
</evidence>
<accession>A0ABU7RPA1</accession>
<feature type="compositionally biased region" description="Basic and acidic residues" evidence="7">
    <location>
        <begin position="26"/>
        <end position="39"/>
    </location>
</feature>
<feature type="compositionally biased region" description="Acidic residues" evidence="7">
    <location>
        <begin position="147"/>
        <end position="156"/>
    </location>
</feature>
<feature type="region of interest" description="Disordered" evidence="7">
    <location>
        <begin position="1"/>
        <end position="188"/>
    </location>
</feature>
<dbReference type="HAMAP" id="MF_01151">
    <property type="entry name" value="GrpE"/>
    <property type="match status" value="1"/>
</dbReference>
<dbReference type="EMBL" id="JAZGQK010000006">
    <property type="protein sequence ID" value="MEE6258317.1"/>
    <property type="molecule type" value="Genomic_DNA"/>
</dbReference>
<sequence length="333" mass="33921">MTEKPRAAGPETTGSAPGGSAPAGTADERIVIRDKRKISVAEGAGTGSTGADPTNGAKPAGKDPNPDPEPSAVDAEPVIATGEVDDTGSTDAAVAVDDATAPDGGPEVPDSVDTGTRTGSGETDRAEAATDPAEPDTDGEPVTAVVDDAEIAEVLEAEQPSGTEGPVVDAPAAPVSGATGPGDGQPAPLGAELGALRAELDERTRDLQRVTAEYANYRKRVERDRGAAAKETTGKVLTALLPVLDDLDRAREHGDLVGPFGTVAEQLIGTLTKLGLTPFGEKGDPFDPNRHEAVAHLTSAEVTEPTCVDVMRRGYEFGDKVLRAALVAVADPE</sequence>
<keyword evidence="6" id="KW-0175">Coiled coil</keyword>
<protein>
    <recommendedName>
        <fullName evidence="3 4">Protein GrpE</fullName>
    </recommendedName>
    <alternativeName>
        <fullName evidence="3">HSP-70 cofactor</fullName>
    </alternativeName>
</protein>
<dbReference type="Proteomes" id="UP001332243">
    <property type="component" value="Unassembled WGS sequence"/>
</dbReference>
<comment type="subcellular location">
    <subcellularLocation>
        <location evidence="3">Cytoplasm</location>
    </subcellularLocation>
</comment>
<dbReference type="CDD" id="cd00446">
    <property type="entry name" value="GrpE"/>
    <property type="match status" value="1"/>
</dbReference>
<keyword evidence="3" id="KW-0963">Cytoplasm</keyword>
<feature type="compositionally biased region" description="Low complexity" evidence="7">
    <location>
        <begin position="89"/>
        <end position="105"/>
    </location>
</feature>
<comment type="function">
    <text evidence="3 4">Participates actively in the response to hyperosmotic and heat shock by preventing the aggregation of stress-denatured proteins, in association with DnaK and GrpE. It is the nucleotide exchange factor for DnaK and may function as a thermosensor. Unfolded proteins bind initially to DnaJ; upon interaction with the DnaJ-bound protein, DnaK hydrolyzes its bound ATP, resulting in the formation of a stable complex. GrpE releases ADP from DnaK; ATP binding to DnaK triggers the release of the substrate protein, thus completing the reaction cycle. Several rounds of ATP-dependent interactions between DnaJ, DnaK and GrpE are required for fully efficient folding.</text>
</comment>
<dbReference type="RefSeq" id="WP_331213436.1">
    <property type="nucleotide sequence ID" value="NZ_JAZGQK010000006.1"/>
</dbReference>
<keyword evidence="9" id="KW-1185">Reference proteome</keyword>
<evidence type="ECO:0000256" key="1">
    <source>
        <dbReference type="ARBA" id="ARBA00009054"/>
    </source>
</evidence>
<dbReference type="Gene3D" id="3.90.20.20">
    <property type="match status" value="1"/>
</dbReference>
<organism evidence="8 9">
    <name type="scientific">Plantactinospora sonchi</name>
    <dbReference type="NCBI Taxonomy" id="1544735"/>
    <lineage>
        <taxon>Bacteria</taxon>
        <taxon>Bacillati</taxon>
        <taxon>Actinomycetota</taxon>
        <taxon>Actinomycetes</taxon>
        <taxon>Micromonosporales</taxon>
        <taxon>Micromonosporaceae</taxon>
        <taxon>Plantactinospora</taxon>
    </lineage>
</organism>
<feature type="compositionally biased region" description="Low complexity" evidence="7">
    <location>
        <begin position="12"/>
        <end position="25"/>
    </location>
</feature>
<dbReference type="InterPro" id="IPR013805">
    <property type="entry name" value="GrpE_CC"/>
</dbReference>
<dbReference type="Pfam" id="PF01025">
    <property type="entry name" value="GrpE"/>
    <property type="match status" value="1"/>
</dbReference>
<comment type="caution">
    <text evidence="8">The sequence shown here is derived from an EMBL/GenBank/DDBJ whole genome shotgun (WGS) entry which is preliminary data.</text>
</comment>
<dbReference type="SUPFAM" id="SSF58014">
    <property type="entry name" value="Coiled-coil domain of nucleotide exchange factor GrpE"/>
    <property type="match status" value="1"/>
</dbReference>
<dbReference type="PRINTS" id="PR00773">
    <property type="entry name" value="GRPEPROTEIN"/>
</dbReference>
<dbReference type="PANTHER" id="PTHR21237:SF23">
    <property type="entry name" value="GRPE PROTEIN HOMOLOG, MITOCHONDRIAL"/>
    <property type="match status" value="1"/>
</dbReference>
<keyword evidence="3 4" id="KW-0346">Stress response</keyword>
<feature type="coiled-coil region" evidence="6">
    <location>
        <begin position="193"/>
        <end position="220"/>
    </location>
</feature>
<dbReference type="InterPro" id="IPR009012">
    <property type="entry name" value="GrpE_head"/>
</dbReference>
<evidence type="ECO:0000256" key="6">
    <source>
        <dbReference type="SAM" id="Coils"/>
    </source>
</evidence>
<evidence type="ECO:0000256" key="2">
    <source>
        <dbReference type="ARBA" id="ARBA00023186"/>
    </source>
</evidence>
<gene>
    <name evidence="3 8" type="primary">grpE</name>
    <name evidence="8" type="ORF">V1633_07395</name>
</gene>
<dbReference type="PROSITE" id="PS01071">
    <property type="entry name" value="GRPE"/>
    <property type="match status" value="1"/>
</dbReference>